<dbReference type="EMBL" id="JBHUOF010000031">
    <property type="protein sequence ID" value="MFD2801530.1"/>
    <property type="molecule type" value="Genomic_DNA"/>
</dbReference>
<comment type="similarity">
    <text evidence="1">Belongs to the 'phage' integrase family.</text>
</comment>
<dbReference type="PANTHER" id="PTHR30349">
    <property type="entry name" value="PHAGE INTEGRASE-RELATED"/>
    <property type="match status" value="1"/>
</dbReference>
<keyword evidence="3" id="KW-0233">DNA recombination</keyword>
<keyword evidence="6" id="KW-1185">Reference proteome</keyword>
<feature type="domain" description="Tyr recombinase" evidence="4">
    <location>
        <begin position="144"/>
        <end position="352"/>
    </location>
</feature>
<accession>A0ABW5WES5</accession>
<dbReference type="Proteomes" id="UP001597478">
    <property type="component" value="Unassembled WGS sequence"/>
</dbReference>
<proteinExistence type="inferred from homology"/>
<keyword evidence="2" id="KW-0238">DNA-binding</keyword>
<evidence type="ECO:0000256" key="3">
    <source>
        <dbReference type="ARBA" id="ARBA00023172"/>
    </source>
</evidence>
<dbReference type="Gene3D" id="1.10.443.10">
    <property type="entry name" value="Intergrase catalytic core"/>
    <property type="match status" value="1"/>
</dbReference>
<evidence type="ECO:0000313" key="5">
    <source>
        <dbReference type="EMBL" id="MFD2801530.1"/>
    </source>
</evidence>
<dbReference type="InterPro" id="IPR013762">
    <property type="entry name" value="Integrase-like_cat_sf"/>
</dbReference>
<dbReference type="Pfam" id="PF00589">
    <property type="entry name" value="Phage_integrase"/>
    <property type="match status" value="1"/>
</dbReference>
<evidence type="ECO:0000256" key="2">
    <source>
        <dbReference type="ARBA" id="ARBA00023125"/>
    </source>
</evidence>
<dbReference type="PANTHER" id="PTHR30349:SF41">
    <property type="entry name" value="INTEGRASE_RECOMBINASE PROTEIN MJ0367-RELATED"/>
    <property type="match status" value="1"/>
</dbReference>
<dbReference type="RefSeq" id="WP_377393979.1">
    <property type="nucleotide sequence ID" value="NZ_JBHSAN010000050.1"/>
</dbReference>
<sequence length="368" mass="41986">MEIEGAAHLVLTDAVVPLHPEEAVFDGMLLGWRRQQRSRLLSPGTVENRESIVKRFQAFTNAFPWQWTPSDVEDWTSHLLSGPRPLVHSTIRGYQNQVAMFCSYVTDPRYGWTEQCERRFGAHPAQICTEWNIASHSAPYEGRPEMRALSRTELQDFFDYADDQVAHAQARGRKGWLTAFRDATVFKVCYGWGLRRRETAMLDLLDFGRNPNAPQFGELGACYVRYGKALKGSPPRRRTVWTVWDWTVEALREYVAEVRPLFGVGKRQLLWPTERGARLAPRDITRRFAAYREDLGLDPILHPHCLRHSYITHLIEDGADPFFVQSQAGHAWGSTTALYTNVGSDYMNSALRDVLQCKLADGTEGGAR</sequence>
<evidence type="ECO:0000313" key="6">
    <source>
        <dbReference type="Proteomes" id="UP001597478"/>
    </source>
</evidence>
<dbReference type="InterPro" id="IPR011010">
    <property type="entry name" value="DNA_brk_join_enz"/>
</dbReference>
<dbReference type="InterPro" id="IPR002104">
    <property type="entry name" value="Integrase_catalytic"/>
</dbReference>
<dbReference type="SUPFAM" id="SSF56349">
    <property type="entry name" value="DNA breaking-rejoining enzymes"/>
    <property type="match status" value="1"/>
</dbReference>
<evidence type="ECO:0000259" key="4">
    <source>
        <dbReference type="PROSITE" id="PS51898"/>
    </source>
</evidence>
<dbReference type="InterPro" id="IPR050090">
    <property type="entry name" value="Tyrosine_recombinase_XerCD"/>
</dbReference>
<gene>
    <name evidence="5" type="ORF">ACFS2C_19250</name>
</gene>
<dbReference type="PROSITE" id="PS51898">
    <property type="entry name" value="TYR_RECOMBINASE"/>
    <property type="match status" value="1"/>
</dbReference>
<reference evidence="6" key="1">
    <citation type="journal article" date="2019" name="Int. J. Syst. Evol. Microbiol.">
        <title>The Global Catalogue of Microorganisms (GCM) 10K type strain sequencing project: providing services to taxonomists for standard genome sequencing and annotation.</title>
        <authorList>
            <consortium name="The Broad Institute Genomics Platform"/>
            <consortium name="The Broad Institute Genome Sequencing Center for Infectious Disease"/>
            <person name="Wu L."/>
            <person name="Ma J."/>
        </authorList>
    </citation>
    <scope>NUCLEOTIDE SEQUENCE [LARGE SCALE GENOMIC DNA]</scope>
    <source>
        <strain evidence="6">IBRC-M 10906</strain>
    </source>
</reference>
<protein>
    <submittedName>
        <fullName evidence="5">Tyrosine-type recombinase/integrase</fullName>
    </submittedName>
</protein>
<evidence type="ECO:0000256" key="1">
    <source>
        <dbReference type="ARBA" id="ARBA00008857"/>
    </source>
</evidence>
<comment type="caution">
    <text evidence="5">The sequence shown here is derived from an EMBL/GenBank/DDBJ whole genome shotgun (WGS) entry which is preliminary data.</text>
</comment>
<organism evidence="5 6">
    <name type="scientific">Prauserella oleivorans</name>
    <dbReference type="NCBI Taxonomy" id="1478153"/>
    <lineage>
        <taxon>Bacteria</taxon>
        <taxon>Bacillati</taxon>
        <taxon>Actinomycetota</taxon>
        <taxon>Actinomycetes</taxon>
        <taxon>Pseudonocardiales</taxon>
        <taxon>Pseudonocardiaceae</taxon>
        <taxon>Prauserella</taxon>
    </lineage>
</organism>
<name>A0ABW5WES5_9PSEU</name>